<keyword evidence="1" id="KW-0472">Membrane</keyword>
<keyword evidence="1" id="KW-0812">Transmembrane</keyword>
<protein>
    <recommendedName>
        <fullName evidence="2">Acyltransferase 3 domain-containing protein</fullName>
    </recommendedName>
</protein>
<reference evidence="3 4" key="1">
    <citation type="submission" date="2017-10" db="EMBL/GenBank/DDBJ databases">
        <title>Comparative genomics in systemic dimorphic fungi from Ajellomycetaceae.</title>
        <authorList>
            <person name="Munoz J.F."/>
            <person name="Mcewen J.G."/>
            <person name="Clay O.K."/>
            <person name="Cuomo C.A."/>
        </authorList>
    </citation>
    <scope>NUCLEOTIDE SEQUENCE [LARGE SCALE GENOMIC DNA]</scope>
    <source>
        <strain evidence="3 4">UAMH7299</strain>
    </source>
</reference>
<keyword evidence="1" id="KW-1133">Transmembrane helix</keyword>
<gene>
    <name evidence="3" type="ORF">AJ80_03075</name>
</gene>
<dbReference type="InterPro" id="IPR002656">
    <property type="entry name" value="Acyl_transf_3_dom"/>
</dbReference>
<dbReference type="PANTHER" id="PTHR23028">
    <property type="entry name" value="ACETYLTRANSFERASE"/>
    <property type="match status" value="1"/>
</dbReference>
<name>A0A2B7YLA3_POLH7</name>
<dbReference type="Proteomes" id="UP000224634">
    <property type="component" value="Unassembled WGS sequence"/>
</dbReference>
<accession>A0A2B7YLA3</accession>
<dbReference type="Pfam" id="PF01757">
    <property type="entry name" value="Acyl_transf_3"/>
    <property type="match status" value="1"/>
</dbReference>
<feature type="transmembrane region" description="Helical" evidence="1">
    <location>
        <begin position="54"/>
        <end position="75"/>
    </location>
</feature>
<keyword evidence="4" id="KW-1185">Reference proteome</keyword>
<dbReference type="PANTHER" id="PTHR23028:SF128">
    <property type="entry name" value="ACYLTRANSFERASE 3 DOMAIN-CONTAINING PROTEIN"/>
    <property type="match status" value="1"/>
</dbReference>
<dbReference type="OrthoDB" id="5405781at2759"/>
<feature type="transmembrane region" description="Helical" evidence="1">
    <location>
        <begin position="374"/>
        <end position="397"/>
    </location>
</feature>
<sequence>MAPPRKRDDNWVDGLRGVASFIVVTGHLCTAFVPHLHQPSAGENGSSSLFQLPFFRLCVSGRAAVAIFFIITGFVNSLNPVKNSRSNNTHVGLKNLARSSFTRSGRLIIPTSIATCIGWFLCQIGMFRMAGKVDAGWIKNGGREPDGDLGSALAALFRALTLFWHSGPGEYDNTHWTLVYFLKGSFRVYLVLLAMMLVKSTSYRIVSVVLYLYCWIAGDYLVGINIYAGLLLAQLQIDIGSRATSLLPKPVPSLLILMGLFMCSYPQDNPEWAFWSKSMRDMMVSITPLYTETGRYWVSIGTTTLMVGIFFSRNARRVLTLPLFNFLGRVSFPVYLLHNTLMRTVLVWMVYGPASASGQPTVNEKGEAIDLKRVSGLAFVFILPVFYALLYAVGYGWTSFVDPLCAKAVNYLRDVMFMDEEKAAEKVTAAAAAAAAAPIPLTTIA</sequence>
<proteinExistence type="predicted"/>
<feature type="transmembrane region" description="Helical" evidence="1">
    <location>
        <begin position="178"/>
        <end position="198"/>
    </location>
</feature>
<evidence type="ECO:0000313" key="4">
    <source>
        <dbReference type="Proteomes" id="UP000224634"/>
    </source>
</evidence>
<dbReference type="GO" id="GO:0016747">
    <property type="term" value="F:acyltransferase activity, transferring groups other than amino-acyl groups"/>
    <property type="evidence" value="ECO:0007669"/>
    <property type="project" value="InterPro"/>
</dbReference>
<comment type="caution">
    <text evidence="3">The sequence shown here is derived from an EMBL/GenBank/DDBJ whole genome shotgun (WGS) entry which is preliminary data.</text>
</comment>
<feature type="transmembrane region" description="Helical" evidence="1">
    <location>
        <begin position="335"/>
        <end position="354"/>
    </location>
</feature>
<feature type="transmembrane region" description="Helical" evidence="1">
    <location>
        <begin position="296"/>
        <end position="315"/>
    </location>
</feature>
<dbReference type="AlphaFoldDB" id="A0A2B7YLA3"/>
<feature type="transmembrane region" description="Helical" evidence="1">
    <location>
        <begin position="14"/>
        <end position="33"/>
    </location>
</feature>
<dbReference type="EMBL" id="PDNA01000032">
    <property type="protein sequence ID" value="PGH21642.1"/>
    <property type="molecule type" value="Genomic_DNA"/>
</dbReference>
<evidence type="ECO:0000313" key="3">
    <source>
        <dbReference type="EMBL" id="PGH21642.1"/>
    </source>
</evidence>
<organism evidence="3 4">
    <name type="scientific">Polytolypa hystricis (strain UAMH7299)</name>
    <dbReference type="NCBI Taxonomy" id="1447883"/>
    <lineage>
        <taxon>Eukaryota</taxon>
        <taxon>Fungi</taxon>
        <taxon>Dikarya</taxon>
        <taxon>Ascomycota</taxon>
        <taxon>Pezizomycotina</taxon>
        <taxon>Eurotiomycetes</taxon>
        <taxon>Eurotiomycetidae</taxon>
        <taxon>Onygenales</taxon>
        <taxon>Onygenales incertae sedis</taxon>
        <taxon>Polytolypa</taxon>
    </lineage>
</organism>
<dbReference type="InterPro" id="IPR050879">
    <property type="entry name" value="Acyltransferase_3"/>
</dbReference>
<feature type="transmembrane region" description="Helical" evidence="1">
    <location>
        <begin position="210"/>
        <end position="233"/>
    </location>
</feature>
<evidence type="ECO:0000256" key="1">
    <source>
        <dbReference type="SAM" id="Phobius"/>
    </source>
</evidence>
<feature type="transmembrane region" description="Helical" evidence="1">
    <location>
        <begin position="107"/>
        <end position="127"/>
    </location>
</feature>
<feature type="domain" description="Acyltransferase 3" evidence="2">
    <location>
        <begin position="10"/>
        <end position="351"/>
    </location>
</feature>
<evidence type="ECO:0000259" key="2">
    <source>
        <dbReference type="Pfam" id="PF01757"/>
    </source>
</evidence>